<evidence type="ECO:0008006" key="4">
    <source>
        <dbReference type="Google" id="ProtNLM"/>
    </source>
</evidence>
<name>A0A9P6KJ67_9PLEO</name>
<dbReference type="EMBL" id="WJXW01000020">
    <property type="protein sequence ID" value="KAF9728470.1"/>
    <property type="molecule type" value="Genomic_DNA"/>
</dbReference>
<keyword evidence="3" id="KW-1185">Reference proteome</keyword>
<gene>
    <name evidence="2" type="ORF">PMIN01_13603</name>
</gene>
<sequence>MGLLVPAWLPGRLKLFLSLRITALAFEAAPAADTLWVCRASVFGNTSRSLGAGGARRHCRGTGCGRCHMLPLQRWASSGGGQSWGLDMAGLRAGAEGLFVGRWRRQWRVCQVRRGWDMLMRC</sequence>
<accession>A0A9P6KJ67</accession>
<proteinExistence type="predicted"/>
<dbReference type="Proteomes" id="UP000756921">
    <property type="component" value="Unassembled WGS sequence"/>
</dbReference>
<feature type="chain" id="PRO_5040290084" description="Secreted protein" evidence="1">
    <location>
        <begin position="26"/>
        <end position="122"/>
    </location>
</feature>
<comment type="caution">
    <text evidence="2">The sequence shown here is derived from an EMBL/GenBank/DDBJ whole genome shotgun (WGS) entry which is preliminary data.</text>
</comment>
<dbReference type="AlphaFoldDB" id="A0A9P6KJ67"/>
<evidence type="ECO:0000313" key="3">
    <source>
        <dbReference type="Proteomes" id="UP000756921"/>
    </source>
</evidence>
<protein>
    <recommendedName>
        <fullName evidence="4">Secreted protein</fullName>
    </recommendedName>
</protein>
<feature type="signal peptide" evidence="1">
    <location>
        <begin position="1"/>
        <end position="25"/>
    </location>
</feature>
<evidence type="ECO:0000256" key="1">
    <source>
        <dbReference type="SAM" id="SignalP"/>
    </source>
</evidence>
<reference evidence="2" key="1">
    <citation type="journal article" date="2020" name="Mol. Plant Microbe Interact.">
        <title>Genome Sequence of the Biocontrol Agent Coniothyrium minitans strain Conio (IMI 134523).</title>
        <authorList>
            <person name="Patel D."/>
            <person name="Shittu T.A."/>
            <person name="Baroncelli R."/>
            <person name="Muthumeenakshi S."/>
            <person name="Osborne T.H."/>
            <person name="Janganan T.K."/>
            <person name="Sreenivasaprasad S."/>
        </authorList>
    </citation>
    <scope>NUCLEOTIDE SEQUENCE</scope>
    <source>
        <strain evidence="2">Conio</strain>
    </source>
</reference>
<keyword evidence="1" id="KW-0732">Signal</keyword>
<evidence type="ECO:0000313" key="2">
    <source>
        <dbReference type="EMBL" id="KAF9728470.1"/>
    </source>
</evidence>
<organism evidence="2 3">
    <name type="scientific">Paraphaeosphaeria minitans</name>
    <dbReference type="NCBI Taxonomy" id="565426"/>
    <lineage>
        <taxon>Eukaryota</taxon>
        <taxon>Fungi</taxon>
        <taxon>Dikarya</taxon>
        <taxon>Ascomycota</taxon>
        <taxon>Pezizomycotina</taxon>
        <taxon>Dothideomycetes</taxon>
        <taxon>Pleosporomycetidae</taxon>
        <taxon>Pleosporales</taxon>
        <taxon>Massarineae</taxon>
        <taxon>Didymosphaeriaceae</taxon>
        <taxon>Paraphaeosphaeria</taxon>
    </lineage>
</organism>